<gene>
    <name evidence="1" type="ORF">O6H91_02G029500</name>
</gene>
<dbReference type="Proteomes" id="UP001162992">
    <property type="component" value="Chromosome 2"/>
</dbReference>
<proteinExistence type="predicted"/>
<evidence type="ECO:0000313" key="1">
    <source>
        <dbReference type="EMBL" id="KAJ7564710.1"/>
    </source>
</evidence>
<organism evidence="1 2">
    <name type="scientific">Diphasiastrum complanatum</name>
    <name type="common">Issler's clubmoss</name>
    <name type="synonym">Lycopodium complanatum</name>
    <dbReference type="NCBI Taxonomy" id="34168"/>
    <lineage>
        <taxon>Eukaryota</taxon>
        <taxon>Viridiplantae</taxon>
        <taxon>Streptophyta</taxon>
        <taxon>Embryophyta</taxon>
        <taxon>Tracheophyta</taxon>
        <taxon>Lycopodiopsida</taxon>
        <taxon>Lycopodiales</taxon>
        <taxon>Lycopodiaceae</taxon>
        <taxon>Lycopodioideae</taxon>
        <taxon>Diphasiastrum</taxon>
    </lineage>
</organism>
<protein>
    <submittedName>
        <fullName evidence="1">Uncharacterized protein</fullName>
    </submittedName>
</protein>
<reference evidence="2" key="1">
    <citation type="journal article" date="2024" name="Proc. Natl. Acad. Sci. U.S.A.">
        <title>Extraordinary preservation of gene collinearity over three hundred million years revealed in homosporous lycophytes.</title>
        <authorList>
            <person name="Li C."/>
            <person name="Wickell D."/>
            <person name="Kuo L.Y."/>
            <person name="Chen X."/>
            <person name="Nie B."/>
            <person name="Liao X."/>
            <person name="Peng D."/>
            <person name="Ji J."/>
            <person name="Jenkins J."/>
            <person name="Williams M."/>
            <person name="Shu S."/>
            <person name="Plott C."/>
            <person name="Barry K."/>
            <person name="Rajasekar S."/>
            <person name="Grimwood J."/>
            <person name="Han X."/>
            <person name="Sun S."/>
            <person name="Hou Z."/>
            <person name="He W."/>
            <person name="Dai G."/>
            <person name="Sun C."/>
            <person name="Schmutz J."/>
            <person name="Leebens-Mack J.H."/>
            <person name="Li F.W."/>
            <person name="Wang L."/>
        </authorList>
    </citation>
    <scope>NUCLEOTIDE SEQUENCE [LARGE SCALE GENOMIC DNA]</scope>
    <source>
        <strain evidence="2">cv. PW_Plant_1</strain>
    </source>
</reference>
<sequence>MAAEGISLAKKRKPHSVTFYALIASIGSAMSGYCGGVMSGAVLFIHEDLKINEAQQEILIGSLILVSIVGGLLAGLIADTIGRKKTLVVGAVTVIAGSSIMGLAPSYLVLFLGRLLTGIGYGFPIAVVPLYITEISPAASRGKLLSIPEIFLNSGILLGYVSSFCLAPLPVFINWRLMLGLGGVFGLLLACGALVIPESPRWLVWQDRIDEAYAILLSTSCDEQQANWRMSKIMGAADNHPVHTDAESAVGSESEFLSKDPVVLHGGGIEGTASTPLLHNTHVHQLEDAWSELLWPHPEVRRALIAALGLQFFQQASGIGSILYYLPSIFQRMHSKNTAGSLGATVTVGVFKTLFISVATYFLDRSGRRALLFISGLGMALSMATLATGFYLLDWISASEPTWSANLPSILALCSSCSFVAFFSMGWGPISTLLPSELFPLRLRAQGLSLTLASNRLLSGLVSLSFLSIMTALTPAVTFFVFAGICALSILFVYFVIPETKGKTLEEINT</sequence>
<keyword evidence="2" id="KW-1185">Reference proteome</keyword>
<comment type="caution">
    <text evidence="1">The sequence shown here is derived from an EMBL/GenBank/DDBJ whole genome shotgun (WGS) entry which is preliminary data.</text>
</comment>
<dbReference type="EMBL" id="CM055093">
    <property type="protein sequence ID" value="KAJ7564710.1"/>
    <property type="molecule type" value="Genomic_DNA"/>
</dbReference>
<accession>A0ACC2EEA1</accession>
<name>A0ACC2EEA1_DIPCM</name>
<evidence type="ECO:0000313" key="2">
    <source>
        <dbReference type="Proteomes" id="UP001162992"/>
    </source>
</evidence>